<dbReference type="NCBIfam" id="NF009180">
    <property type="entry name" value="PRK12528.1"/>
    <property type="match status" value="1"/>
</dbReference>
<dbReference type="Pfam" id="PF08281">
    <property type="entry name" value="Sigma70_r4_2"/>
    <property type="match status" value="1"/>
</dbReference>
<dbReference type="GeneID" id="88097410"/>
<dbReference type="CDD" id="cd06171">
    <property type="entry name" value="Sigma70_r4"/>
    <property type="match status" value="1"/>
</dbReference>
<reference evidence="7 8" key="1">
    <citation type="submission" date="2017-06" db="EMBL/GenBank/DDBJ databases">
        <authorList>
            <consortium name="Pathogen Informatics"/>
        </authorList>
    </citation>
    <scope>NUCLEOTIDE SEQUENCE [LARGE SCALE GENOMIC DNA]</scope>
    <source>
        <strain evidence="7 8">NCTC13161</strain>
    </source>
</reference>
<evidence type="ECO:0000313" key="7">
    <source>
        <dbReference type="EMBL" id="SNU90052.1"/>
    </source>
</evidence>
<evidence type="ECO:0000313" key="8">
    <source>
        <dbReference type="Proteomes" id="UP000215126"/>
    </source>
</evidence>
<dbReference type="SUPFAM" id="SSF88659">
    <property type="entry name" value="Sigma3 and sigma4 domains of RNA polymerase sigma factors"/>
    <property type="match status" value="1"/>
</dbReference>
<dbReference type="InterPro" id="IPR013325">
    <property type="entry name" value="RNA_pol_sigma_r2"/>
</dbReference>
<dbReference type="InterPro" id="IPR007627">
    <property type="entry name" value="RNA_pol_sigma70_r2"/>
</dbReference>
<keyword evidence="3" id="KW-0731">Sigma factor</keyword>
<keyword evidence="8" id="KW-1185">Reference proteome</keyword>
<accession>A0A239SXT4</accession>
<dbReference type="NCBIfam" id="TIGR02937">
    <property type="entry name" value="sigma70-ECF"/>
    <property type="match status" value="1"/>
</dbReference>
<evidence type="ECO:0000259" key="5">
    <source>
        <dbReference type="Pfam" id="PF04542"/>
    </source>
</evidence>
<comment type="similarity">
    <text evidence="1">Belongs to the sigma-70 factor family. ECF subfamily.</text>
</comment>
<dbReference type="GO" id="GO:0016987">
    <property type="term" value="F:sigma factor activity"/>
    <property type="evidence" value="ECO:0007669"/>
    <property type="project" value="UniProtKB-KW"/>
</dbReference>
<dbReference type="InterPro" id="IPR039425">
    <property type="entry name" value="RNA_pol_sigma-70-like"/>
</dbReference>
<evidence type="ECO:0000256" key="1">
    <source>
        <dbReference type="ARBA" id="ARBA00010641"/>
    </source>
</evidence>
<dbReference type="InterPro" id="IPR014284">
    <property type="entry name" value="RNA_pol_sigma-70_dom"/>
</dbReference>
<name>A0A239SXT4_9BURK</name>
<dbReference type="RefSeq" id="WP_084104096.1">
    <property type="nucleotide sequence ID" value="NZ_CABPRX010000009.1"/>
</dbReference>
<feature type="domain" description="RNA polymerase sigma factor 70 region 4 type 2" evidence="6">
    <location>
        <begin position="121"/>
        <end position="169"/>
    </location>
</feature>
<dbReference type="GO" id="GO:0006352">
    <property type="term" value="P:DNA-templated transcription initiation"/>
    <property type="evidence" value="ECO:0007669"/>
    <property type="project" value="InterPro"/>
</dbReference>
<dbReference type="STRING" id="93222.NA29_03025"/>
<gene>
    <name evidence="7" type="primary">fecI_7</name>
    <name evidence="7" type="ORF">SAMEA4530655_04844</name>
</gene>
<dbReference type="Pfam" id="PF04542">
    <property type="entry name" value="Sigma70_r2"/>
    <property type="match status" value="1"/>
</dbReference>
<organism evidence="7 8">
    <name type="scientific">Pandoraea sputorum</name>
    <dbReference type="NCBI Taxonomy" id="93222"/>
    <lineage>
        <taxon>Bacteria</taxon>
        <taxon>Pseudomonadati</taxon>
        <taxon>Pseudomonadota</taxon>
        <taxon>Betaproteobacteria</taxon>
        <taxon>Burkholderiales</taxon>
        <taxon>Burkholderiaceae</taxon>
        <taxon>Pandoraea</taxon>
    </lineage>
</organism>
<dbReference type="OrthoDB" id="8654550at2"/>
<keyword evidence="4" id="KW-0804">Transcription</keyword>
<sequence length="180" mass="20407">MPADDTLQRDTSLNTCNTCNTLQRLYNDHHGWLHGWLHRKTGCSHRAADLAHDTFVRLLERDPPRLLASPRAFLTTVAQRVLYNYWRREQIERAYLDALAQQPEALAPSPEERAIVLETLLEIDRCLDGLPSLVKRAFLLAQLDGLTHPEIATELGISLATVKRHLVRAGTQCFFAMEAA</sequence>
<dbReference type="Gene3D" id="1.10.1740.10">
    <property type="match status" value="1"/>
</dbReference>
<dbReference type="InterPro" id="IPR013324">
    <property type="entry name" value="RNA_pol_sigma_r3/r4-like"/>
</dbReference>
<dbReference type="GO" id="GO:0003677">
    <property type="term" value="F:DNA binding"/>
    <property type="evidence" value="ECO:0007669"/>
    <property type="project" value="InterPro"/>
</dbReference>
<dbReference type="InterPro" id="IPR013249">
    <property type="entry name" value="RNA_pol_sigma70_r4_t2"/>
</dbReference>
<dbReference type="Proteomes" id="UP000215126">
    <property type="component" value="Chromosome 1"/>
</dbReference>
<dbReference type="SUPFAM" id="SSF88946">
    <property type="entry name" value="Sigma2 domain of RNA polymerase sigma factors"/>
    <property type="match status" value="1"/>
</dbReference>
<dbReference type="AlphaFoldDB" id="A0A239SXT4"/>
<dbReference type="PANTHER" id="PTHR43133:SF63">
    <property type="entry name" value="RNA POLYMERASE SIGMA FACTOR FECI-RELATED"/>
    <property type="match status" value="1"/>
</dbReference>
<dbReference type="PANTHER" id="PTHR43133">
    <property type="entry name" value="RNA POLYMERASE ECF-TYPE SIGMA FACTO"/>
    <property type="match status" value="1"/>
</dbReference>
<feature type="domain" description="RNA polymerase sigma-70 region 2" evidence="5">
    <location>
        <begin position="25"/>
        <end position="90"/>
    </location>
</feature>
<evidence type="ECO:0000256" key="2">
    <source>
        <dbReference type="ARBA" id="ARBA00023015"/>
    </source>
</evidence>
<evidence type="ECO:0000256" key="3">
    <source>
        <dbReference type="ARBA" id="ARBA00023082"/>
    </source>
</evidence>
<evidence type="ECO:0000256" key="4">
    <source>
        <dbReference type="ARBA" id="ARBA00023163"/>
    </source>
</evidence>
<protein>
    <submittedName>
        <fullName evidence="7">Probable RNA polymerase sigma factor fecI</fullName>
    </submittedName>
</protein>
<keyword evidence="2" id="KW-0805">Transcription regulation</keyword>
<evidence type="ECO:0000259" key="6">
    <source>
        <dbReference type="Pfam" id="PF08281"/>
    </source>
</evidence>
<proteinExistence type="inferred from homology"/>
<dbReference type="InterPro" id="IPR036388">
    <property type="entry name" value="WH-like_DNA-bd_sf"/>
</dbReference>
<dbReference type="Gene3D" id="1.10.10.10">
    <property type="entry name" value="Winged helix-like DNA-binding domain superfamily/Winged helix DNA-binding domain"/>
    <property type="match status" value="1"/>
</dbReference>
<dbReference type="EMBL" id="LT906435">
    <property type="protein sequence ID" value="SNU90052.1"/>
    <property type="molecule type" value="Genomic_DNA"/>
</dbReference>